<reference evidence="2" key="1">
    <citation type="journal article" date="2020" name="Stud. Mycol.">
        <title>101 Dothideomycetes genomes: a test case for predicting lifestyles and emergence of pathogens.</title>
        <authorList>
            <person name="Haridas S."/>
            <person name="Albert R."/>
            <person name="Binder M."/>
            <person name="Bloem J."/>
            <person name="Labutti K."/>
            <person name="Salamov A."/>
            <person name="Andreopoulos B."/>
            <person name="Baker S."/>
            <person name="Barry K."/>
            <person name="Bills G."/>
            <person name="Bluhm B."/>
            <person name="Cannon C."/>
            <person name="Castanera R."/>
            <person name="Culley D."/>
            <person name="Daum C."/>
            <person name="Ezra D."/>
            <person name="Gonzalez J."/>
            <person name="Henrissat B."/>
            <person name="Kuo A."/>
            <person name="Liang C."/>
            <person name="Lipzen A."/>
            <person name="Lutzoni F."/>
            <person name="Magnuson J."/>
            <person name="Mondo S."/>
            <person name="Nolan M."/>
            <person name="Ohm R."/>
            <person name="Pangilinan J."/>
            <person name="Park H.-J."/>
            <person name="Ramirez L."/>
            <person name="Alfaro M."/>
            <person name="Sun H."/>
            <person name="Tritt A."/>
            <person name="Yoshinaga Y."/>
            <person name="Zwiers L.-H."/>
            <person name="Turgeon B."/>
            <person name="Goodwin S."/>
            <person name="Spatafora J."/>
            <person name="Crous P."/>
            <person name="Grigoriev I."/>
        </authorList>
    </citation>
    <scope>NUCLEOTIDE SEQUENCE</scope>
    <source>
        <strain evidence="2">HMLAC05119</strain>
    </source>
</reference>
<name>A0A6A5QS35_AMPQU</name>
<proteinExistence type="predicted"/>
<organism evidence="2 3">
    <name type="scientific">Ampelomyces quisqualis</name>
    <name type="common">Powdery mildew agent</name>
    <dbReference type="NCBI Taxonomy" id="50730"/>
    <lineage>
        <taxon>Eukaryota</taxon>
        <taxon>Fungi</taxon>
        <taxon>Dikarya</taxon>
        <taxon>Ascomycota</taxon>
        <taxon>Pezizomycotina</taxon>
        <taxon>Dothideomycetes</taxon>
        <taxon>Pleosporomycetidae</taxon>
        <taxon>Pleosporales</taxon>
        <taxon>Pleosporineae</taxon>
        <taxon>Phaeosphaeriaceae</taxon>
        <taxon>Ampelomyces</taxon>
    </lineage>
</organism>
<evidence type="ECO:0000256" key="1">
    <source>
        <dbReference type="SAM" id="MobiDB-lite"/>
    </source>
</evidence>
<dbReference type="AlphaFoldDB" id="A0A6A5QS35"/>
<evidence type="ECO:0000313" key="2">
    <source>
        <dbReference type="EMBL" id="KAF1918179.1"/>
    </source>
</evidence>
<gene>
    <name evidence="2" type="ORF">BDU57DRAFT_190030</name>
</gene>
<accession>A0A6A5QS35</accession>
<protein>
    <submittedName>
        <fullName evidence="2">Uncharacterized protein</fullName>
    </submittedName>
</protein>
<dbReference type="EMBL" id="ML979134">
    <property type="protein sequence ID" value="KAF1918179.1"/>
    <property type="molecule type" value="Genomic_DNA"/>
</dbReference>
<sequence length="138" mass="15109">MACSIDLGGRVTVLETRMRFRIAKRKGCSIRAQPTTKDKCKRSSRSVSWRRSTSEAPRYSRVSALILDALLSLAYCGVSSSYMQLGQQDRKGRSWSISLRMGRAAGESDCRQGWAQKLGFGKVRGSCAGGVAEWGPIG</sequence>
<keyword evidence="3" id="KW-1185">Reference proteome</keyword>
<feature type="region of interest" description="Disordered" evidence="1">
    <location>
        <begin position="34"/>
        <end position="56"/>
    </location>
</feature>
<dbReference type="Proteomes" id="UP000800096">
    <property type="component" value="Unassembled WGS sequence"/>
</dbReference>
<evidence type="ECO:0000313" key="3">
    <source>
        <dbReference type="Proteomes" id="UP000800096"/>
    </source>
</evidence>